<organism evidence="5 6">
    <name type="scientific">Acetobacterium wieringae</name>
    <dbReference type="NCBI Taxonomy" id="52694"/>
    <lineage>
        <taxon>Bacteria</taxon>
        <taxon>Bacillati</taxon>
        <taxon>Bacillota</taxon>
        <taxon>Clostridia</taxon>
        <taxon>Eubacteriales</taxon>
        <taxon>Eubacteriaceae</taxon>
        <taxon>Acetobacterium</taxon>
    </lineage>
</organism>
<dbReference type="PRINTS" id="PR00598">
    <property type="entry name" value="HTHMARR"/>
</dbReference>
<dbReference type="InterPro" id="IPR036388">
    <property type="entry name" value="WH-like_DNA-bd_sf"/>
</dbReference>
<dbReference type="STRING" id="52694.ACWI_32510"/>
<dbReference type="GO" id="GO:0003700">
    <property type="term" value="F:DNA-binding transcription factor activity"/>
    <property type="evidence" value="ECO:0007669"/>
    <property type="project" value="InterPro"/>
</dbReference>
<dbReference type="PANTHER" id="PTHR42756:SF1">
    <property type="entry name" value="TRANSCRIPTIONAL REPRESSOR OF EMRAB OPERON"/>
    <property type="match status" value="1"/>
</dbReference>
<dbReference type="Pfam" id="PF01047">
    <property type="entry name" value="MarR"/>
    <property type="match status" value="1"/>
</dbReference>
<dbReference type="EMBL" id="LKEU01000043">
    <property type="protein sequence ID" value="OFV69207.1"/>
    <property type="molecule type" value="Genomic_DNA"/>
</dbReference>
<keyword evidence="2" id="KW-0238">DNA-binding</keyword>
<keyword evidence="3" id="KW-0804">Transcription</keyword>
<evidence type="ECO:0000256" key="3">
    <source>
        <dbReference type="ARBA" id="ARBA00023163"/>
    </source>
</evidence>
<dbReference type="InterPro" id="IPR000835">
    <property type="entry name" value="HTH_MarR-typ"/>
</dbReference>
<name>A0A1F2PCW9_9FIRM</name>
<dbReference type="RefSeq" id="WP_070372509.1">
    <property type="nucleotide sequence ID" value="NZ_JAIPPU010000033.1"/>
</dbReference>
<evidence type="ECO:0000259" key="4">
    <source>
        <dbReference type="PROSITE" id="PS50995"/>
    </source>
</evidence>
<dbReference type="PANTHER" id="PTHR42756">
    <property type="entry name" value="TRANSCRIPTIONAL REGULATOR, MARR"/>
    <property type="match status" value="1"/>
</dbReference>
<dbReference type="InterPro" id="IPR023187">
    <property type="entry name" value="Tscrpt_reg_MarR-type_CS"/>
</dbReference>
<sequence length="151" mass="17023">MEAMDFGKMIRTITANTNNYIGGMIEKFGIRQGQFEYFLLIYGSPGINQNELARLKSVGKASVTKALKILEDDGFIRRVSDDVDKRNTRCYITGKGELIVNDLLKIRAEAEKVLFDGFTEAGKAALYEHLFRLYQNSEQLGANPQYEIGVD</sequence>
<proteinExistence type="predicted"/>
<evidence type="ECO:0000313" key="6">
    <source>
        <dbReference type="Proteomes" id="UP000176244"/>
    </source>
</evidence>
<dbReference type="PROSITE" id="PS01117">
    <property type="entry name" value="HTH_MARR_1"/>
    <property type="match status" value="1"/>
</dbReference>
<gene>
    <name evidence="5" type="ORF">ACWI_32510</name>
</gene>
<dbReference type="Proteomes" id="UP000176244">
    <property type="component" value="Unassembled WGS sequence"/>
</dbReference>
<evidence type="ECO:0000313" key="5">
    <source>
        <dbReference type="EMBL" id="OFV69207.1"/>
    </source>
</evidence>
<comment type="caution">
    <text evidence="5">The sequence shown here is derived from an EMBL/GenBank/DDBJ whole genome shotgun (WGS) entry which is preliminary data.</text>
</comment>
<dbReference type="SUPFAM" id="SSF46785">
    <property type="entry name" value="Winged helix' DNA-binding domain"/>
    <property type="match status" value="1"/>
</dbReference>
<feature type="domain" description="HTH marR-type" evidence="4">
    <location>
        <begin position="1"/>
        <end position="135"/>
    </location>
</feature>
<protein>
    <submittedName>
        <fullName evidence="5">Transcriptional regulator SlyA</fullName>
    </submittedName>
</protein>
<dbReference type="Gene3D" id="1.10.10.10">
    <property type="entry name" value="Winged helix-like DNA-binding domain superfamily/Winged helix DNA-binding domain"/>
    <property type="match status" value="1"/>
</dbReference>
<dbReference type="SMART" id="SM00347">
    <property type="entry name" value="HTH_MARR"/>
    <property type="match status" value="1"/>
</dbReference>
<dbReference type="PROSITE" id="PS50995">
    <property type="entry name" value="HTH_MARR_2"/>
    <property type="match status" value="1"/>
</dbReference>
<dbReference type="InterPro" id="IPR036390">
    <property type="entry name" value="WH_DNA-bd_sf"/>
</dbReference>
<evidence type="ECO:0000256" key="2">
    <source>
        <dbReference type="ARBA" id="ARBA00023125"/>
    </source>
</evidence>
<dbReference type="GO" id="GO:0003677">
    <property type="term" value="F:DNA binding"/>
    <property type="evidence" value="ECO:0007669"/>
    <property type="project" value="UniProtKB-KW"/>
</dbReference>
<dbReference type="OrthoDB" id="795750at2"/>
<keyword evidence="1" id="KW-0805">Transcription regulation</keyword>
<reference evidence="5 6" key="1">
    <citation type="submission" date="2015-09" db="EMBL/GenBank/DDBJ databases">
        <title>Genome sequence of Acetobacterium wieringae DSM 1911.</title>
        <authorList>
            <person name="Poehlein A."/>
            <person name="Bengelsdorf F.R."/>
            <person name="Schiel-Bengelsdorf B."/>
            <person name="Duerre P."/>
            <person name="Daniel R."/>
        </authorList>
    </citation>
    <scope>NUCLEOTIDE SEQUENCE [LARGE SCALE GENOMIC DNA]</scope>
    <source>
        <strain evidence="5 6">DSM 1911</strain>
    </source>
</reference>
<dbReference type="AlphaFoldDB" id="A0A1F2PCW9"/>
<accession>A0A1F2PCW9</accession>
<evidence type="ECO:0000256" key="1">
    <source>
        <dbReference type="ARBA" id="ARBA00023015"/>
    </source>
</evidence>